<feature type="region of interest" description="Disordered" evidence="1">
    <location>
        <begin position="336"/>
        <end position="367"/>
    </location>
</feature>
<organism evidence="3 4">
    <name type="scientific">Dyella choica</name>
    <dbReference type="NCBI Taxonomy" id="1927959"/>
    <lineage>
        <taxon>Bacteria</taxon>
        <taxon>Pseudomonadati</taxon>
        <taxon>Pseudomonadota</taxon>
        <taxon>Gammaproteobacteria</taxon>
        <taxon>Lysobacterales</taxon>
        <taxon>Rhodanobacteraceae</taxon>
        <taxon>Dyella</taxon>
    </lineage>
</organism>
<comment type="caution">
    <text evidence="3">The sequence shown here is derived from an EMBL/GenBank/DDBJ whole genome shotgun (WGS) entry which is preliminary data.</text>
</comment>
<evidence type="ECO:0000256" key="2">
    <source>
        <dbReference type="SAM" id="SignalP"/>
    </source>
</evidence>
<accession>A0A432LZV3</accession>
<sequence length="367" mass="40441">MKGSGTRFSLLLAGLSVLPCATAIATDPPATGLFTDVVFSQYSPLSGSRQLATRMLSPLDAARLQQRTDDVQPIGLEHERFALYVPAKEPPDGYALLVFVPPWDEARVPPRWTGVLERRGIILVTAAHSGNEADPLDRREPLALLSAINVMARYRIDPRRIYVGGFSGGSRVALRLAVGYPDLFHGVLLDAGSDPLGDTIPLPQASLMEQLQTSTRLVYLTGLEDRERLEMDRLSRHSLDKWCITDVDTVTMPWLGHELANPAALERALLALDQHHPVDQDKLKACRARIEQALNAELDQAGQSLQNGRIDVAGQLLRHINAYYGGLAATQLWQLERSEPRQPLPRSPNPSPALQAVPDQQTQTKRD</sequence>
<dbReference type="AlphaFoldDB" id="A0A432LZV3"/>
<proteinExistence type="predicted"/>
<name>A0A432LZV3_9GAMM</name>
<evidence type="ECO:0000256" key="1">
    <source>
        <dbReference type="SAM" id="MobiDB-lite"/>
    </source>
</evidence>
<dbReference type="InterPro" id="IPR029058">
    <property type="entry name" value="AB_hydrolase_fold"/>
</dbReference>
<dbReference type="OrthoDB" id="5291933at2"/>
<gene>
    <name evidence="3" type="ORF">EKH80_22115</name>
</gene>
<keyword evidence="2" id="KW-0732">Signal</keyword>
<evidence type="ECO:0000313" key="3">
    <source>
        <dbReference type="EMBL" id="RUL69517.1"/>
    </source>
</evidence>
<keyword evidence="4" id="KW-1185">Reference proteome</keyword>
<feature type="signal peptide" evidence="2">
    <location>
        <begin position="1"/>
        <end position="25"/>
    </location>
</feature>
<dbReference type="RefSeq" id="WP_126686972.1">
    <property type="nucleotide sequence ID" value="NZ_RYYV01000031.1"/>
</dbReference>
<evidence type="ECO:0008006" key="5">
    <source>
        <dbReference type="Google" id="ProtNLM"/>
    </source>
</evidence>
<dbReference type="EMBL" id="RYYV01000031">
    <property type="protein sequence ID" value="RUL69517.1"/>
    <property type="molecule type" value="Genomic_DNA"/>
</dbReference>
<dbReference type="SUPFAM" id="SSF53474">
    <property type="entry name" value="alpha/beta-Hydrolases"/>
    <property type="match status" value="1"/>
</dbReference>
<dbReference type="Gene3D" id="3.40.50.1820">
    <property type="entry name" value="alpha/beta hydrolase"/>
    <property type="match status" value="1"/>
</dbReference>
<dbReference type="Proteomes" id="UP000274358">
    <property type="component" value="Unassembled WGS sequence"/>
</dbReference>
<feature type="chain" id="PRO_5019004994" description="Alpha/beta hydrolase" evidence="2">
    <location>
        <begin position="26"/>
        <end position="367"/>
    </location>
</feature>
<feature type="compositionally biased region" description="Pro residues" evidence="1">
    <location>
        <begin position="342"/>
        <end position="351"/>
    </location>
</feature>
<feature type="compositionally biased region" description="Polar residues" evidence="1">
    <location>
        <begin position="358"/>
        <end position="367"/>
    </location>
</feature>
<reference evidence="3 4" key="1">
    <citation type="submission" date="2018-12" db="EMBL/GenBank/DDBJ databases">
        <title>Dyella dinghuensis sp. nov. DHOA06 and Dyella choica sp. nov. 4M-K27, isolated from forest soil.</title>
        <authorList>
            <person name="Qiu L.-H."/>
            <person name="Gao Z.-H."/>
        </authorList>
    </citation>
    <scope>NUCLEOTIDE SEQUENCE [LARGE SCALE GENOMIC DNA]</scope>
    <source>
        <strain evidence="3 4">4M-K27</strain>
    </source>
</reference>
<protein>
    <recommendedName>
        <fullName evidence="5">Alpha/beta hydrolase</fullName>
    </recommendedName>
</protein>
<evidence type="ECO:0000313" key="4">
    <source>
        <dbReference type="Proteomes" id="UP000274358"/>
    </source>
</evidence>